<feature type="compositionally biased region" description="Low complexity" evidence="1">
    <location>
        <begin position="134"/>
        <end position="149"/>
    </location>
</feature>
<keyword evidence="3" id="KW-1185">Reference proteome</keyword>
<evidence type="ECO:0000313" key="2">
    <source>
        <dbReference type="EMBL" id="MBB5746157.1"/>
    </source>
</evidence>
<name>A0A7W9FEB9_9CAUL</name>
<dbReference type="AlphaFoldDB" id="A0A7W9FEB9"/>
<feature type="compositionally biased region" description="Low complexity" evidence="1">
    <location>
        <begin position="86"/>
        <end position="96"/>
    </location>
</feature>
<proteinExistence type="predicted"/>
<sequence length="297" mass="30427">MSDIVMLPRSTGLADRRPPRPADRTAAAILGGSVVLHGAILAALALRLFEPERSDPPISPDAPIFIEIEPRPLLEGERARLPAPAPATSAAPETRPLTGPTVIFRAPAVTPRDEEDDEALPSPPAPRLSPGPSGPAATGAPAAPANSGAWQVQQEGMSARVGRAMRLGAGGCRIMDGRLNPTEQAICDDEFNAAAGAAGSVGPRPLTPGEARREAGFARAGAAALRSYEARRAPLRSGVGVVTSGEGVGGNLGMGTAGAHLDPVFRDGADNLLRQESNKLGGPRRLPGVTPPPPVDD</sequence>
<dbReference type="Proteomes" id="UP000545037">
    <property type="component" value="Unassembled WGS sequence"/>
</dbReference>
<gene>
    <name evidence="2" type="ORF">GGR13_001761</name>
</gene>
<dbReference type="RefSeq" id="WP_183213159.1">
    <property type="nucleotide sequence ID" value="NZ_JACHOR010000003.1"/>
</dbReference>
<feature type="region of interest" description="Disordered" evidence="1">
    <location>
        <begin position="267"/>
        <end position="297"/>
    </location>
</feature>
<organism evidence="2 3">
    <name type="scientific">Brevundimonas variabilis</name>
    <dbReference type="NCBI Taxonomy" id="74312"/>
    <lineage>
        <taxon>Bacteria</taxon>
        <taxon>Pseudomonadati</taxon>
        <taxon>Pseudomonadota</taxon>
        <taxon>Alphaproteobacteria</taxon>
        <taxon>Caulobacterales</taxon>
        <taxon>Caulobacteraceae</taxon>
        <taxon>Brevundimonas</taxon>
    </lineage>
</organism>
<comment type="caution">
    <text evidence="2">The sequence shown here is derived from an EMBL/GenBank/DDBJ whole genome shotgun (WGS) entry which is preliminary data.</text>
</comment>
<reference evidence="2 3" key="1">
    <citation type="submission" date="2020-08" db="EMBL/GenBank/DDBJ databases">
        <title>Genomic Encyclopedia of Type Strains, Phase IV (KMG-IV): sequencing the most valuable type-strain genomes for metagenomic binning, comparative biology and taxonomic classification.</title>
        <authorList>
            <person name="Goeker M."/>
        </authorList>
    </citation>
    <scope>NUCLEOTIDE SEQUENCE [LARGE SCALE GENOMIC DNA]</scope>
    <source>
        <strain evidence="2 3">DSM 4737</strain>
    </source>
</reference>
<feature type="region of interest" description="Disordered" evidence="1">
    <location>
        <begin position="1"/>
        <end position="21"/>
    </location>
</feature>
<protein>
    <submittedName>
        <fullName evidence="2">Uncharacterized protein</fullName>
    </submittedName>
</protein>
<evidence type="ECO:0000256" key="1">
    <source>
        <dbReference type="SAM" id="MobiDB-lite"/>
    </source>
</evidence>
<evidence type="ECO:0000313" key="3">
    <source>
        <dbReference type="Proteomes" id="UP000545037"/>
    </source>
</evidence>
<dbReference type="EMBL" id="JACHOR010000003">
    <property type="protein sequence ID" value="MBB5746157.1"/>
    <property type="molecule type" value="Genomic_DNA"/>
</dbReference>
<feature type="region of interest" description="Disordered" evidence="1">
    <location>
        <begin position="81"/>
        <end position="157"/>
    </location>
</feature>
<feature type="compositionally biased region" description="Pro residues" evidence="1">
    <location>
        <begin position="121"/>
        <end position="133"/>
    </location>
</feature>
<accession>A0A7W9FEB9</accession>